<feature type="non-terminal residue" evidence="1">
    <location>
        <position position="370"/>
    </location>
</feature>
<proteinExistence type="predicted"/>
<dbReference type="PANTHER" id="PTHR46830:SF1">
    <property type="entry name" value="ALPHA-1,4-N-ACETYLGLUCOSAMINYLTRANSFERASE"/>
    <property type="match status" value="1"/>
</dbReference>
<evidence type="ECO:0000313" key="2">
    <source>
        <dbReference type="Proteomes" id="UP001233999"/>
    </source>
</evidence>
<gene>
    <name evidence="1" type="ORF">L9F63_022890</name>
</gene>
<dbReference type="Proteomes" id="UP001233999">
    <property type="component" value="Unassembled WGS sequence"/>
</dbReference>
<dbReference type="InterPro" id="IPR007577">
    <property type="entry name" value="GlycoTrfase_DXD_sugar-bd_CS"/>
</dbReference>
<organism evidence="1 2">
    <name type="scientific">Diploptera punctata</name>
    <name type="common">Pacific beetle cockroach</name>
    <dbReference type="NCBI Taxonomy" id="6984"/>
    <lineage>
        <taxon>Eukaryota</taxon>
        <taxon>Metazoa</taxon>
        <taxon>Ecdysozoa</taxon>
        <taxon>Arthropoda</taxon>
        <taxon>Hexapoda</taxon>
        <taxon>Insecta</taxon>
        <taxon>Pterygota</taxon>
        <taxon>Neoptera</taxon>
        <taxon>Polyneoptera</taxon>
        <taxon>Dictyoptera</taxon>
        <taxon>Blattodea</taxon>
        <taxon>Blaberoidea</taxon>
        <taxon>Blaberidae</taxon>
        <taxon>Diplopterinae</taxon>
        <taxon>Diploptera</taxon>
    </lineage>
</organism>
<reference evidence="1" key="2">
    <citation type="submission" date="2023-05" db="EMBL/GenBank/DDBJ databases">
        <authorList>
            <person name="Fouks B."/>
        </authorList>
    </citation>
    <scope>NUCLEOTIDE SEQUENCE</scope>
    <source>
        <strain evidence="1">Stay&amp;Tobe</strain>
        <tissue evidence="1">Testes</tissue>
    </source>
</reference>
<dbReference type="SUPFAM" id="SSF53448">
    <property type="entry name" value="Nucleotide-diphospho-sugar transferases"/>
    <property type="match status" value="1"/>
</dbReference>
<dbReference type="PANTHER" id="PTHR46830">
    <property type="entry name" value="TRANSFERASE, PUTATIVE-RELATED"/>
    <property type="match status" value="1"/>
</dbReference>
<feature type="non-terminal residue" evidence="1">
    <location>
        <position position="1"/>
    </location>
</feature>
<evidence type="ECO:0008006" key="3">
    <source>
        <dbReference type="Google" id="ProtNLM"/>
    </source>
</evidence>
<accession>A0AAD8EAJ0</accession>
<keyword evidence="2" id="KW-1185">Reference proteome</keyword>
<evidence type="ECO:0000313" key="1">
    <source>
        <dbReference type="EMBL" id="KAJ9582764.1"/>
    </source>
</evidence>
<dbReference type="Pfam" id="PF04488">
    <property type="entry name" value="Gly_transf_sug"/>
    <property type="match status" value="1"/>
</dbReference>
<dbReference type="InterPro" id="IPR029044">
    <property type="entry name" value="Nucleotide-diphossugar_trans"/>
</dbReference>
<protein>
    <recommendedName>
        <fullName evidence="3">Glycosyltransferase</fullName>
    </recommendedName>
</protein>
<dbReference type="AlphaFoldDB" id="A0AAD8EAJ0"/>
<dbReference type="Gene3D" id="3.90.550.20">
    <property type="match status" value="1"/>
</dbReference>
<comment type="caution">
    <text evidence="1">The sequence shown here is derived from an EMBL/GenBank/DDBJ whole genome shotgun (WGS) entry which is preliminary data.</text>
</comment>
<name>A0AAD8EAJ0_DIPPU</name>
<dbReference type="EMBL" id="JASPKZ010007745">
    <property type="protein sequence ID" value="KAJ9582764.1"/>
    <property type="molecule type" value="Genomic_DNA"/>
</dbReference>
<reference evidence="1" key="1">
    <citation type="journal article" date="2023" name="IScience">
        <title>Live-bearing cockroach genome reveals convergent evolutionary mechanisms linked to viviparity in insects and beyond.</title>
        <authorList>
            <person name="Fouks B."/>
            <person name="Harrison M.C."/>
            <person name="Mikhailova A.A."/>
            <person name="Marchal E."/>
            <person name="English S."/>
            <person name="Carruthers M."/>
            <person name="Jennings E.C."/>
            <person name="Chiamaka E.L."/>
            <person name="Frigard R.A."/>
            <person name="Pippel M."/>
            <person name="Attardo G.M."/>
            <person name="Benoit J.B."/>
            <person name="Bornberg-Bauer E."/>
            <person name="Tobe S.S."/>
        </authorList>
    </citation>
    <scope>NUCLEOTIDE SEQUENCE</scope>
    <source>
        <strain evidence="1">Stay&amp;Tobe</strain>
    </source>
</reference>
<sequence length="370" mass="43547">LLRFVHGQSIVQRLQVRSYIPIISSLSSTGVVSFLGGFLNPSEEGRRKPPRKDEGRRNLPRNDIIWINKNKGYELYPTCKMKDLFKTSATCQLLAKVKDSIFEGFDNLIGTKNSSNIVPNYVHFLFFGNPRISYVHSVCILAAFRNQKPERIYFHTNIKEFKGPHWIKIRDTLGSVLHFANVTLPTEIFGHKFTRPYHVYHASDVTRIRILMEYGGIFLDNDSYIVKSLDPFRRYEMTIGVTNGEYLGTQVLIAHKDARFLKLWLESYRDYQAHSFYFNAGEKPMVEIIRRKPELVHSIRYSLGVEGLTRNLYVWDTWSNWRRYYSIHLMIRHRRYMDTLWNYLQGRKSVRRKNVLQKCSFLSGANSRKQ</sequence>